<feature type="chain" id="PRO_5046433625" description="DUF4384 domain-containing protein" evidence="1">
    <location>
        <begin position="23"/>
        <end position="486"/>
    </location>
</feature>
<dbReference type="EMBL" id="JAYFUM010000006">
    <property type="protein sequence ID" value="MEA5138635.1"/>
    <property type="molecule type" value="Genomic_DNA"/>
</dbReference>
<dbReference type="RefSeq" id="WP_323295802.1">
    <property type="nucleotide sequence ID" value="NZ_JAYFUM010000006.1"/>
</dbReference>
<evidence type="ECO:0000313" key="2">
    <source>
        <dbReference type="EMBL" id="MEA5138635.1"/>
    </source>
</evidence>
<keyword evidence="3" id="KW-1185">Reference proteome</keyword>
<reference evidence="2 3" key="1">
    <citation type="submission" date="2023-12" db="EMBL/GenBank/DDBJ databases">
        <title>Novel species of the genus Arcicella isolated from rivers.</title>
        <authorList>
            <person name="Lu H."/>
        </authorList>
    </citation>
    <scope>NUCLEOTIDE SEQUENCE [LARGE SCALE GENOMIC DNA]</scope>
    <source>
        <strain evidence="2 3">KCTC 23307</strain>
    </source>
</reference>
<proteinExistence type="predicted"/>
<comment type="caution">
    <text evidence="2">The sequence shown here is derived from an EMBL/GenBank/DDBJ whole genome shotgun (WGS) entry which is preliminary data.</text>
</comment>
<dbReference type="Proteomes" id="UP001302949">
    <property type="component" value="Unassembled WGS sequence"/>
</dbReference>
<protein>
    <recommendedName>
        <fullName evidence="4">DUF4384 domain-containing protein</fullName>
    </recommendedName>
</protein>
<organism evidence="2 3">
    <name type="scientific">Arcicella rigui</name>
    <dbReference type="NCBI Taxonomy" id="797020"/>
    <lineage>
        <taxon>Bacteria</taxon>
        <taxon>Pseudomonadati</taxon>
        <taxon>Bacteroidota</taxon>
        <taxon>Cytophagia</taxon>
        <taxon>Cytophagales</taxon>
        <taxon>Flectobacillaceae</taxon>
        <taxon>Arcicella</taxon>
    </lineage>
</organism>
<evidence type="ECO:0000313" key="3">
    <source>
        <dbReference type="Proteomes" id="UP001302949"/>
    </source>
</evidence>
<name>A0ABU5Q718_9BACT</name>
<keyword evidence="1" id="KW-0732">Signal</keyword>
<evidence type="ECO:0000256" key="1">
    <source>
        <dbReference type="SAM" id="SignalP"/>
    </source>
</evidence>
<gene>
    <name evidence="2" type="ORF">VB248_05815</name>
</gene>
<feature type="signal peptide" evidence="1">
    <location>
        <begin position="1"/>
        <end position="22"/>
    </location>
</feature>
<sequence length="486" mass="54894">MKKLLPLIILLITLGNGSISFAQKQAPKTIDKNEITLQSVKMLKKTKASLQVFFSAETDNDEKNAWSSIVPNLLEGAVFENDINPKDAFSNDSKELPIMEYLEVIKTRFPKGLNYNIDFHKAKVIFKKNQEIYVYAKKFMQGNWYFDGNSKPLLNDYNWCRIVLKQEMQNSKKQAVKLKIAYMDNDIKEINSATNIPDFSTNLSQTTLEDVAEKIASDISKAVPKSETEEIIIDKMSFEGKNVINKFSELFTGELKTMLKLAHPSLKITLPVRSFNRVLQLKSNYTRQGDYLLISSTLINSSGKEIITTSNKILLTNAEDLLKDIIPSQNQLIQSDVLTNNITNTPAESDNESALQFEIKTNKGIRPQSFLEGELLSIYVVANKPCKVRVIYKDAQNNLFFMNDNDFSISAKEINVPIKLPQDFKCSAPFGVEALIGFATTGTFRALKTEKKDGVTYLLEDLENLKNKSAGEQTIERVIPITTYAK</sequence>
<accession>A0ABU5Q718</accession>
<evidence type="ECO:0008006" key="4">
    <source>
        <dbReference type="Google" id="ProtNLM"/>
    </source>
</evidence>